<evidence type="ECO:0000259" key="4">
    <source>
        <dbReference type="PROSITE" id="PS50014"/>
    </source>
</evidence>
<feature type="compositionally biased region" description="Low complexity" evidence="3">
    <location>
        <begin position="780"/>
        <end position="794"/>
    </location>
</feature>
<organism evidence="6 7">
    <name type="scientific">Cladosporium halotolerans</name>
    <dbReference type="NCBI Taxonomy" id="1052096"/>
    <lineage>
        <taxon>Eukaryota</taxon>
        <taxon>Fungi</taxon>
        <taxon>Dikarya</taxon>
        <taxon>Ascomycota</taxon>
        <taxon>Pezizomycotina</taxon>
        <taxon>Dothideomycetes</taxon>
        <taxon>Dothideomycetidae</taxon>
        <taxon>Cladosporiales</taxon>
        <taxon>Cladosporiaceae</taxon>
        <taxon>Cladosporium</taxon>
    </lineage>
</organism>
<feature type="compositionally biased region" description="Basic and acidic residues" evidence="3">
    <location>
        <begin position="135"/>
        <end position="156"/>
    </location>
</feature>
<proteinExistence type="predicted"/>
<accession>A0AB34L0T7</accession>
<feature type="compositionally biased region" description="Acidic residues" evidence="3">
    <location>
        <begin position="628"/>
        <end position="642"/>
    </location>
</feature>
<dbReference type="AlphaFoldDB" id="A0AB34L0T7"/>
<dbReference type="SUPFAM" id="SSF47370">
    <property type="entry name" value="Bromodomain"/>
    <property type="match status" value="2"/>
</dbReference>
<feature type="compositionally biased region" description="Low complexity" evidence="3">
    <location>
        <begin position="195"/>
        <end position="209"/>
    </location>
</feature>
<dbReference type="PROSITE" id="PS51525">
    <property type="entry name" value="NET"/>
    <property type="match status" value="1"/>
</dbReference>
<evidence type="ECO:0000259" key="5">
    <source>
        <dbReference type="PROSITE" id="PS51525"/>
    </source>
</evidence>
<keyword evidence="1 2" id="KW-0103">Bromodomain</keyword>
<dbReference type="InterPro" id="IPR001487">
    <property type="entry name" value="Bromodomain"/>
</dbReference>
<feature type="region of interest" description="Disordered" evidence="3">
    <location>
        <begin position="1"/>
        <end position="303"/>
    </location>
</feature>
<dbReference type="PROSITE" id="PS50014">
    <property type="entry name" value="BROMODOMAIN_2"/>
    <property type="match status" value="2"/>
</dbReference>
<feature type="compositionally biased region" description="Polar residues" evidence="3">
    <location>
        <begin position="261"/>
        <end position="271"/>
    </location>
</feature>
<dbReference type="SMART" id="SM00297">
    <property type="entry name" value="BROMO"/>
    <property type="match status" value="2"/>
</dbReference>
<dbReference type="GO" id="GO:0006338">
    <property type="term" value="P:chromatin remodeling"/>
    <property type="evidence" value="ECO:0007669"/>
    <property type="project" value="TreeGrafter"/>
</dbReference>
<feature type="region of interest" description="Disordered" evidence="3">
    <location>
        <begin position="667"/>
        <end position="716"/>
    </location>
</feature>
<name>A0AB34L0T7_9PEZI</name>
<evidence type="ECO:0000256" key="3">
    <source>
        <dbReference type="SAM" id="MobiDB-lite"/>
    </source>
</evidence>
<comment type="caution">
    <text evidence="6">The sequence shown here is derived from an EMBL/GenBank/DDBJ whole genome shotgun (WGS) entry which is preliminary data.</text>
</comment>
<dbReference type="InterPro" id="IPR036427">
    <property type="entry name" value="Bromodomain-like_sf"/>
</dbReference>
<dbReference type="Gene3D" id="1.20.920.10">
    <property type="entry name" value="Bromodomain-like"/>
    <property type="match status" value="2"/>
</dbReference>
<dbReference type="PANTHER" id="PTHR22880:SF225">
    <property type="entry name" value="BROMODOMAIN-CONTAINING PROTEIN BET-1-RELATED"/>
    <property type="match status" value="1"/>
</dbReference>
<reference evidence="6 7" key="1">
    <citation type="journal article" date="2020" name="Microbiol. Resour. Announc.">
        <title>Draft Genome Sequence of a Cladosporium Species Isolated from the Mesophotic Ascidian Didemnum maculosum.</title>
        <authorList>
            <person name="Gioti A."/>
            <person name="Siaperas R."/>
            <person name="Nikolaivits E."/>
            <person name="Le Goff G."/>
            <person name="Ouazzani J."/>
            <person name="Kotoulas G."/>
            <person name="Topakas E."/>
        </authorList>
    </citation>
    <scope>NUCLEOTIDE SEQUENCE [LARGE SCALE GENOMIC DNA]</scope>
    <source>
        <strain evidence="6 7">TM138-S3</strain>
    </source>
</reference>
<dbReference type="PANTHER" id="PTHR22880">
    <property type="entry name" value="FALZ-RELATED BROMODOMAIN-CONTAINING PROTEINS"/>
    <property type="match status" value="1"/>
</dbReference>
<keyword evidence="7" id="KW-1185">Reference proteome</keyword>
<feature type="region of interest" description="Disordered" evidence="3">
    <location>
        <begin position="412"/>
        <end position="490"/>
    </location>
</feature>
<feature type="domain" description="NET" evidence="5">
    <location>
        <begin position="703"/>
        <end position="784"/>
    </location>
</feature>
<gene>
    <name evidence="6" type="ORF">WHR41_01729</name>
</gene>
<dbReference type="EMBL" id="JAAQHG020000004">
    <property type="protein sequence ID" value="KAL1589642.1"/>
    <property type="molecule type" value="Genomic_DNA"/>
</dbReference>
<dbReference type="InterPro" id="IPR027353">
    <property type="entry name" value="NET_dom"/>
</dbReference>
<dbReference type="Pfam" id="PF00439">
    <property type="entry name" value="Bromodomain"/>
    <property type="match status" value="2"/>
</dbReference>
<dbReference type="GeneID" id="96003173"/>
<evidence type="ECO:0000256" key="2">
    <source>
        <dbReference type="PROSITE-ProRule" id="PRU00035"/>
    </source>
</evidence>
<feature type="compositionally biased region" description="Low complexity" evidence="3">
    <location>
        <begin position="235"/>
        <end position="260"/>
    </location>
</feature>
<dbReference type="InterPro" id="IPR038336">
    <property type="entry name" value="NET_sf"/>
</dbReference>
<evidence type="ECO:0000256" key="1">
    <source>
        <dbReference type="ARBA" id="ARBA00023117"/>
    </source>
</evidence>
<dbReference type="InterPro" id="IPR050935">
    <property type="entry name" value="Bromo_chromatin_reader"/>
</dbReference>
<dbReference type="Gene3D" id="1.20.1270.220">
    <property type="match status" value="1"/>
</dbReference>
<feature type="compositionally biased region" description="Basic and acidic residues" evidence="3">
    <location>
        <begin position="166"/>
        <end position="175"/>
    </location>
</feature>
<feature type="region of interest" description="Disordered" evidence="3">
    <location>
        <begin position="775"/>
        <end position="882"/>
    </location>
</feature>
<dbReference type="Pfam" id="PF17035">
    <property type="entry name" value="BET"/>
    <property type="match status" value="1"/>
</dbReference>
<feature type="compositionally biased region" description="Acidic residues" evidence="3">
    <location>
        <begin position="866"/>
        <end position="882"/>
    </location>
</feature>
<evidence type="ECO:0000313" key="6">
    <source>
        <dbReference type="EMBL" id="KAL1589642.1"/>
    </source>
</evidence>
<feature type="compositionally biased region" description="Polar residues" evidence="3">
    <location>
        <begin position="32"/>
        <end position="41"/>
    </location>
</feature>
<dbReference type="PRINTS" id="PR00503">
    <property type="entry name" value="BROMODOMAIN"/>
</dbReference>
<feature type="domain" description="Bromo" evidence="4">
    <location>
        <begin position="517"/>
        <end position="589"/>
    </location>
</feature>
<evidence type="ECO:0000313" key="7">
    <source>
        <dbReference type="Proteomes" id="UP000803884"/>
    </source>
</evidence>
<feature type="compositionally biased region" description="Low complexity" evidence="3">
    <location>
        <begin position="272"/>
        <end position="292"/>
    </location>
</feature>
<dbReference type="GO" id="GO:0000785">
    <property type="term" value="C:chromatin"/>
    <property type="evidence" value="ECO:0007669"/>
    <property type="project" value="TreeGrafter"/>
</dbReference>
<feature type="compositionally biased region" description="Polar residues" evidence="3">
    <location>
        <begin position="53"/>
        <end position="63"/>
    </location>
</feature>
<feature type="region of interest" description="Disordered" evidence="3">
    <location>
        <begin position="608"/>
        <end position="644"/>
    </location>
</feature>
<dbReference type="GO" id="GO:0006355">
    <property type="term" value="P:regulation of DNA-templated transcription"/>
    <property type="evidence" value="ECO:0007669"/>
    <property type="project" value="TreeGrafter"/>
</dbReference>
<feature type="compositionally biased region" description="Basic and acidic residues" evidence="3">
    <location>
        <begin position="608"/>
        <end position="619"/>
    </location>
</feature>
<feature type="domain" description="Bromo" evidence="4">
    <location>
        <begin position="322"/>
        <end position="394"/>
    </location>
</feature>
<sequence length="882" mass="95065">MASDLAQDSVVPNVNGIDASKQPSGSDHEASNSEITKTSAVNGAHDQAGDAMQDQTTAPSNQEAFDENRHLPSTKLDTTDRAAPEANPGGPTPTEDASSGIAPIADYIPKDAPNLSHPTPPPDQPLGSGAADVDTEMKDQPVEDAKPNVDAEKVPAADEPLPQENTESKLTKPEESLLNGVSQSTDPTPEVDAKPAPASAESTQESAQSGVVRPREDDGEDEPVAKRAKVDEESQSAQAPEASTPAPAESAKPEPAATSETVEQPSVTVPSTETPAAAPAPAEQPATQAPAQDVQKPEAKYPTTPVTATQKSYLLEKLKNTKKTKHATFFLNPVDPVALKIPTYPDVIKNPMDLGTVETKLKADQYSSVQAFADDLQLIVDNAAKFNGPQHVVTHAGNNMLAYTNNFMKKVPGPTASGQQKVAKKFSPAPSKPTAPRRETRPAPPPPVKERSSASEAFALQPDGMPQIRRDSQTSRPARAIKPPANREVTYPKPKRREHLLELKFCEHVLDEIRGPRYAQLNHVFLMPVDPVALNIPHYRQVIKHPMDLGTMTQKLKQGQYGKASEFKKDFDLMVDNCLSFNPPGNPVRDLGIQLRREFESLWRDKEKWERANKPRSERASSASGDDSAAEESEEDEEEPADEAQATIAALSKQLAMMQNQLAAFGQGQVKPAKAKKAKDAGKSKKKSLPSAATKPMKISTAPKAKPKKQKPVTYEEKQEISSAVEKMDGAQIEKLTQIITENCEKYRNMGDEMELEIDDLPDDVQRLLLKHVRSIFGNPNRASNARAASPDDLAAADDDDFEPSHRSRGGGGGDAKRKKHKPMGKKEQQDSINNLRNQLAAFSGSAAVSGDSPPGAKYAAGGQDGSDEDDSGDDSEESEEE</sequence>
<dbReference type="GO" id="GO:0005634">
    <property type="term" value="C:nucleus"/>
    <property type="evidence" value="ECO:0007669"/>
    <property type="project" value="TreeGrafter"/>
</dbReference>
<dbReference type="Proteomes" id="UP000803884">
    <property type="component" value="Unassembled WGS sequence"/>
</dbReference>
<protein>
    <submittedName>
        <fullName evidence="6">Uncharacterized protein</fullName>
    </submittedName>
</protein>
<feature type="compositionally biased region" description="Basic and acidic residues" evidence="3">
    <location>
        <begin position="223"/>
        <end position="232"/>
    </location>
</feature>
<dbReference type="RefSeq" id="XP_069232747.1">
    <property type="nucleotide sequence ID" value="XM_069370335.1"/>
</dbReference>